<proteinExistence type="predicted"/>
<evidence type="ECO:0000256" key="1">
    <source>
        <dbReference type="SAM" id="MobiDB-lite"/>
    </source>
</evidence>
<feature type="signal peptide" evidence="2">
    <location>
        <begin position="1"/>
        <end position="21"/>
    </location>
</feature>
<gene>
    <name evidence="4" type="ORF">BC6307_09835</name>
</gene>
<keyword evidence="2" id="KW-0732">Signal</keyword>
<dbReference type="AlphaFoldDB" id="A0A223KPY1"/>
<dbReference type="Proteomes" id="UP000215224">
    <property type="component" value="Chromosome"/>
</dbReference>
<reference evidence="4 5" key="1">
    <citation type="submission" date="2016-12" db="EMBL/GenBank/DDBJ databases">
        <title>The whole genome sequencing and assembly of Bacillus cohnii DSM 6307T strain.</title>
        <authorList>
            <person name="Lee Y.-J."/>
            <person name="Yi H."/>
            <person name="Bahn Y.-S."/>
            <person name="Kim J.F."/>
            <person name="Lee D.-W."/>
        </authorList>
    </citation>
    <scope>NUCLEOTIDE SEQUENCE [LARGE SCALE GENOMIC DNA]</scope>
    <source>
        <strain evidence="4 5">DSM 6307</strain>
    </source>
</reference>
<dbReference type="KEGG" id="bcoh:BC6307_09835"/>
<dbReference type="RefSeq" id="WP_066413625.1">
    <property type="nucleotide sequence ID" value="NZ_CP018866.1"/>
</dbReference>
<feature type="chain" id="PRO_5038917415" description="YtkA-like domain-containing protein" evidence="2">
    <location>
        <begin position="22"/>
        <end position="175"/>
    </location>
</feature>
<feature type="domain" description="YtkA-like" evidence="3">
    <location>
        <begin position="36"/>
        <end position="117"/>
    </location>
</feature>
<name>A0A223KPY1_9BACI</name>
<keyword evidence="5" id="KW-1185">Reference proteome</keyword>
<dbReference type="PROSITE" id="PS51257">
    <property type="entry name" value="PROKAR_LIPOPROTEIN"/>
    <property type="match status" value="1"/>
</dbReference>
<protein>
    <recommendedName>
        <fullName evidence="3">YtkA-like domain-containing protein</fullName>
    </recommendedName>
</protein>
<evidence type="ECO:0000259" key="3">
    <source>
        <dbReference type="Pfam" id="PF13115"/>
    </source>
</evidence>
<dbReference type="STRING" id="1314751.GCA_001591425_01284"/>
<dbReference type="Pfam" id="PF13115">
    <property type="entry name" value="YtkA"/>
    <property type="match status" value="1"/>
</dbReference>
<organism evidence="4 5">
    <name type="scientific">Sutcliffiella cohnii</name>
    <dbReference type="NCBI Taxonomy" id="33932"/>
    <lineage>
        <taxon>Bacteria</taxon>
        <taxon>Bacillati</taxon>
        <taxon>Bacillota</taxon>
        <taxon>Bacilli</taxon>
        <taxon>Bacillales</taxon>
        <taxon>Bacillaceae</taxon>
        <taxon>Sutcliffiella</taxon>
    </lineage>
</organism>
<evidence type="ECO:0000313" key="4">
    <source>
        <dbReference type="EMBL" id="AST91561.1"/>
    </source>
</evidence>
<evidence type="ECO:0000256" key="2">
    <source>
        <dbReference type="SAM" id="SignalP"/>
    </source>
</evidence>
<dbReference type="EMBL" id="CP018866">
    <property type="protein sequence ID" value="AST91561.1"/>
    <property type="molecule type" value="Genomic_DNA"/>
</dbReference>
<evidence type="ECO:0000313" key="5">
    <source>
        <dbReference type="Proteomes" id="UP000215224"/>
    </source>
</evidence>
<accession>A0A223KPY1</accession>
<feature type="region of interest" description="Disordered" evidence="1">
    <location>
        <begin position="152"/>
        <end position="175"/>
    </location>
</feature>
<sequence>MRILKFLLTSFTLLIVLVACGGGDGATGDNNNEIPKMVEVDLQVDDRVTPNEPIQFKTFVTQGNENVDDADEVVYEIWNVQDGREKSEMIEALHSGNGLYEIEHTLTNENVYFVQVHVTARNLHVMPMKHFVVGDFTEEEVEALLHEYEMKKDDHSNHHNDDSHETEEETNHNEG</sequence>
<dbReference type="InterPro" id="IPR032693">
    <property type="entry name" value="YtkA-like_dom"/>
</dbReference>